<protein>
    <recommendedName>
        <fullName evidence="3">RNase H type-1 domain-containing protein</fullName>
    </recommendedName>
</protein>
<dbReference type="Proteomes" id="UP001154282">
    <property type="component" value="Unassembled WGS sequence"/>
</dbReference>
<accession>A0AAV0I0R0</accession>
<sequence length="68" mass="7802">MLMGRMGETSWRHVIRNGNAAAHIMAHSNTRVDARSVWLDMPPVFLIDQLALDNVTTNFDIRSSYRFP</sequence>
<organism evidence="1 2">
    <name type="scientific">Linum tenue</name>
    <dbReference type="NCBI Taxonomy" id="586396"/>
    <lineage>
        <taxon>Eukaryota</taxon>
        <taxon>Viridiplantae</taxon>
        <taxon>Streptophyta</taxon>
        <taxon>Embryophyta</taxon>
        <taxon>Tracheophyta</taxon>
        <taxon>Spermatophyta</taxon>
        <taxon>Magnoliopsida</taxon>
        <taxon>eudicotyledons</taxon>
        <taxon>Gunneridae</taxon>
        <taxon>Pentapetalae</taxon>
        <taxon>rosids</taxon>
        <taxon>fabids</taxon>
        <taxon>Malpighiales</taxon>
        <taxon>Linaceae</taxon>
        <taxon>Linum</taxon>
    </lineage>
</organism>
<dbReference type="AlphaFoldDB" id="A0AAV0I0R0"/>
<evidence type="ECO:0000313" key="2">
    <source>
        <dbReference type="Proteomes" id="UP001154282"/>
    </source>
</evidence>
<name>A0AAV0I0R0_9ROSI</name>
<comment type="caution">
    <text evidence="1">The sequence shown here is derived from an EMBL/GenBank/DDBJ whole genome shotgun (WGS) entry which is preliminary data.</text>
</comment>
<dbReference type="EMBL" id="CAMGYJ010000003">
    <property type="protein sequence ID" value="CAI0391186.1"/>
    <property type="molecule type" value="Genomic_DNA"/>
</dbReference>
<evidence type="ECO:0008006" key="3">
    <source>
        <dbReference type="Google" id="ProtNLM"/>
    </source>
</evidence>
<keyword evidence="2" id="KW-1185">Reference proteome</keyword>
<evidence type="ECO:0000313" key="1">
    <source>
        <dbReference type="EMBL" id="CAI0391186.1"/>
    </source>
</evidence>
<reference evidence="1" key="1">
    <citation type="submission" date="2022-08" db="EMBL/GenBank/DDBJ databases">
        <authorList>
            <person name="Gutierrez-Valencia J."/>
        </authorList>
    </citation>
    <scope>NUCLEOTIDE SEQUENCE</scope>
</reference>
<proteinExistence type="predicted"/>
<gene>
    <name evidence="1" type="ORF">LITE_LOCUS7047</name>
</gene>